<evidence type="ECO:0000256" key="6">
    <source>
        <dbReference type="ARBA" id="ARBA00047321"/>
    </source>
</evidence>
<proteinExistence type="inferred from homology"/>
<dbReference type="PANTHER" id="PTHR10742">
    <property type="entry name" value="FLAVIN MONOAMINE OXIDASE"/>
    <property type="match status" value="1"/>
</dbReference>
<dbReference type="Pfam" id="PF01593">
    <property type="entry name" value="Amino_oxidase"/>
    <property type="match status" value="1"/>
</dbReference>
<evidence type="ECO:0000259" key="7">
    <source>
        <dbReference type="Pfam" id="PF01593"/>
    </source>
</evidence>
<comment type="catalytic activity">
    <reaction evidence="6">
        <text>L-tryptophan + O2 = indole-3-acetamide + CO2 + H2O</text>
        <dbReference type="Rhea" id="RHEA:16165"/>
        <dbReference type="ChEBI" id="CHEBI:15377"/>
        <dbReference type="ChEBI" id="CHEBI:15379"/>
        <dbReference type="ChEBI" id="CHEBI:16031"/>
        <dbReference type="ChEBI" id="CHEBI:16526"/>
        <dbReference type="ChEBI" id="CHEBI:57912"/>
        <dbReference type="EC" id="1.13.12.3"/>
    </reaction>
</comment>
<dbReference type="InterPro" id="IPR050281">
    <property type="entry name" value="Flavin_monoamine_oxidase"/>
</dbReference>
<keyword evidence="5" id="KW-0073">Auxin biosynthesis</keyword>
<dbReference type="Gene3D" id="3.90.660.10">
    <property type="match status" value="1"/>
</dbReference>
<dbReference type="RefSeq" id="WP_135464784.1">
    <property type="nucleotide sequence ID" value="NZ_SRLC01000002.1"/>
</dbReference>
<dbReference type="EMBL" id="SRLC01000002">
    <property type="protein sequence ID" value="TGE22265.1"/>
    <property type="molecule type" value="Genomic_DNA"/>
</dbReference>
<dbReference type="GO" id="GO:0009851">
    <property type="term" value="P:auxin biosynthetic process"/>
    <property type="evidence" value="ECO:0007669"/>
    <property type="project" value="UniProtKB-KW"/>
</dbReference>
<evidence type="ECO:0000313" key="9">
    <source>
        <dbReference type="Proteomes" id="UP000297549"/>
    </source>
</evidence>
<evidence type="ECO:0000256" key="2">
    <source>
        <dbReference type="ARBA" id="ARBA00005833"/>
    </source>
</evidence>
<evidence type="ECO:0000313" key="8">
    <source>
        <dbReference type="EMBL" id="TGE22265.1"/>
    </source>
</evidence>
<dbReference type="GO" id="GO:0050361">
    <property type="term" value="F:tryptophan 2-monooxygenase activity"/>
    <property type="evidence" value="ECO:0007669"/>
    <property type="project" value="UniProtKB-EC"/>
</dbReference>
<evidence type="ECO:0000256" key="1">
    <source>
        <dbReference type="ARBA" id="ARBA00004814"/>
    </source>
</evidence>
<dbReference type="Gene3D" id="3.50.50.60">
    <property type="entry name" value="FAD/NAD(P)-binding domain"/>
    <property type="match status" value="1"/>
</dbReference>
<dbReference type="SUPFAM" id="SSF54373">
    <property type="entry name" value="FAD-linked reductases, C-terminal domain"/>
    <property type="match status" value="1"/>
</dbReference>
<dbReference type="EC" id="1.13.12.3" evidence="3"/>
<reference evidence="8 9" key="1">
    <citation type="submission" date="2019-04" db="EMBL/GenBank/DDBJ databases">
        <authorList>
            <person name="Feng G."/>
            <person name="Zhang J."/>
            <person name="Zhu H."/>
        </authorList>
    </citation>
    <scope>NUCLEOTIDE SEQUENCE [LARGE SCALE GENOMIC DNA]</scope>
    <source>
        <strain evidence="8 9">JCM 31653</strain>
    </source>
</reference>
<dbReference type="SUPFAM" id="SSF51905">
    <property type="entry name" value="FAD/NAD(P)-binding domain"/>
    <property type="match status" value="1"/>
</dbReference>
<comment type="caution">
    <text evidence="8">The sequence shown here is derived from an EMBL/GenBank/DDBJ whole genome shotgun (WGS) entry which is preliminary data.</text>
</comment>
<dbReference type="InterPro" id="IPR002937">
    <property type="entry name" value="Amino_oxidase"/>
</dbReference>
<protein>
    <recommendedName>
        <fullName evidence="4">Tryptophan 2-monooxygenase</fullName>
        <ecNumber evidence="3">1.13.12.3</ecNumber>
    </recommendedName>
</protein>
<dbReference type="OrthoDB" id="56323at2"/>
<evidence type="ECO:0000256" key="3">
    <source>
        <dbReference type="ARBA" id="ARBA00012535"/>
    </source>
</evidence>
<dbReference type="PANTHER" id="PTHR10742:SF410">
    <property type="entry name" value="LYSINE-SPECIFIC HISTONE DEMETHYLASE 2"/>
    <property type="match status" value="1"/>
</dbReference>
<evidence type="ECO:0000256" key="5">
    <source>
        <dbReference type="ARBA" id="ARBA00023070"/>
    </source>
</evidence>
<accession>A0A4Z0PXS4</accession>
<dbReference type="InterPro" id="IPR036188">
    <property type="entry name" value="FAD/NAD-bd_sf"/>
</dbReference>
<dbReference type="AlphaFoldDB" id="A0A4Z0PXS4"/>
<feature type="domain" description="Amine oxidase" evidence="7">
    <location>
        <begin position="16"/>
        <end position="514"/>
    </location>
</feature>
<comment type="similarity">
    <text evidence="2">Belongs to the tryptophan 2-monooxygenase family.</text>
</comment>
<dbReference type="Proteomes" id="UP000297549">
    <property type="component" value="Unassembled WGS sequence"/>
</dbReference>
<name>A0A4Z0PXS4_9BACT</name>
<sequence>MNLDVAVIGGGVSGAYSAWRLQQENGGKARVALFEYSNRIGGRLYSVTIPGLPHVKAEVGGMRYIPESHVTVASLIDHLALPTENFPMGAPAPVGANCNLYYLRGKHLRLHELSDPAKVPYNLAWSERGLGPTNLQVQVMNSIYPGMSNLSLSELMQINAFGKPMWKYGFWNLMYRTLSSEGYQFMKDAGGYDANVANANAVTQLPATEYSDQTQFLTLRDGYDQLPITLVKQFNDTFDGAIPKGQRVHMNHRLAEIVIGTGEYPYTLHFEPTETDYKQCTVVQAAAERITVRAKKVILGLPRRSLELIKSSFFDDAELKKNMGSVLIQSAFKLFLAYERPWWRALGLVSGRSVTDLPVRQVFYFGTEAEQPQGLPYMNSLLMASYNDISTVPFWKGLEKGKEYPGYMPACIEPGVTDVIPDMEFRATDEMVQAANRQVAEVHALPEIPMPYSAVYHSWNEDPYGGGWHEWKANYRLDQIMHQMLKPVADQDIHIVGEAYSYDQGWVEGSLDTAEAMLQKYFQLDPPSWLPEAAYPLLPEPNSTPSGGDTQACIPYSKATADKLKKSIPNCLTPIQPS</sequence>
<organism evidence="8 9">
    <name type="scientific">Hymenobacter aquaticus</name>
    <dbReference type="NCBI Taxonomy" id="1867101"/>
    <lineage>
        <taxon>Bacteria</taxon>
        <taxon>Pseudomonadati</taxon>
        <taxon>Bacteroidota</taxon>
        <taxon>Cytophagia</taxon>
        <taxon>Cytophagales</taxon>
        <taxon>Hymenobacteraceae</taxon>
        <taxon>Hymenobacter</taxon>
    </lineage>
</organism>
<keyword evidence="9" id="KW-1185">Reference proteome</keyword>
<gene>
    <name evidence="8" type="ORF">E5K00_18635</name>
</gene>
<comment type="pathway">
    <text evidence="1">Plant hormone metabolism; auxin biosynthesis.</text>
</comment>
<evidence type="ECO:0000256" key="4">
    <source>
        <dbReference type="ARBA" id="ARBA00017871"/>
    </source>
</evidence>